<dbReference type="InterPro" id="IPR011006">
    <property type="entry name" value="CheY-like_superfamily"/>
</dbReference>
<evidence type="ECO:0000313" key="7">
    <source>
        <dbReference type="Proteomes" id="UP000192678"/>
    </source>
</evidence>
<evidence type="ECO:0000313" key="6">
    <source>
        <dbReference type="EMBL" id="SMC94691.1"/>
    </source>
</evidence>
<dbReference type="SUPFAM" id="SSF52172">
    <property type="entry name" value="CheY-like"/>
    <property type="match status" value="1"/>
</dbReference>
<feature type="domain" description="Response regulatory" evidence="5">
    <location>
        <begin position="3"/>
        <end position="121"/>
    </location>
</feature>
<dbReference type="RefSeq" id="WP_084289726.1">
    <property type="nucleotide sequence ID" value="NZ_FWYB01000006.1"/>
</dbReference>
<dbReference type="AlphaFoldDB" id="A0A1W2DB76"/>
<protein>
    <submittedName>
        <fullName evidence="6">Two component transcriptional regulator, LuxR family</fullName>
    </submittedName>
</protein>
<dbReference type="PRINTS" id="PR00038">
    <property type="entry name" value="HTHLUXR"/>
</dbReference>
<dbReference type="Gene3D" id="3.40.50.2300">
    <property type="match status" value="1"/>
</dbReference>
<dbReference type="GO" id="GO:0000160">
    <property type="term" value="P:phosphorelay signal transduction system"/>
    <property type="evidence" value="ECO:0007669"/>
    <property type="project" value="InterPro"/>
</dbReference>
<feature type="modified residue" description="4-aspartylphosphate" evidence="3">
    <location>
        <position position="56"/>
    </location>
</feature>
<organism evidence="6 7">
    <name type="scientific">Pedobacter nyackensis</name>
    <dbReference type="NCBI Taxonomy" id="475255"/>
    <lineage>
        <taxon>Bacteria</taxon>
        <taxon>Pseudomonadati</taxon>
        <taxon>Bacteroidota</taxon>
        <taxon>Sphingobacteriia</taxon>
        <taxon>Sphingobacteriales</taxon>
        <taxon>Sphingobacteriaceae</taxon>
        <taxon>Pedobacter</taxon>
    </lineage>
</organism>
<reference evidence="6 7" key="1">
    <citation type="submission" date="2017-04" db="EMBL/GenBank/DDBJ databases">
        <authorList>
            <person name="Afonso C.L."/>
            <person name="Miller P.J."/>
            <person name="Scott M.A."/>
            <person name="Spackman E."/>
            <person name="Goraichik I."/>
            <person name="Dimitrov K.M."/>
            <person name="Suarez D.L."/>
            <person name="Swayne D.E."/>
        </authorList>
    </citation>
    <scope>NUCLEOTIDE SEQUENCE [LARGE SCALE GENOMIC DNA]</scope>
    <source>
        <strain evidence="6 7">DSM 19625</strain>
    </source>
</reference>
<dbReference type="PROSITE" id="PS50043">
    <property type="entry name" value="HTH_LUXR_2"/>
    <property type="match status" value="1"/>
</dbReference>
<dbReference type="InterPro" id="IPR000792">
    <property type="entry name" value="Tscrpt_reg_LuxR_C"/>
</dbReference>
<dbReference type="STRING" id="475255.SAMN04488101_106120"/>
<dbReference type="CDD" id="cd06170">
    <property type="entry name" value="LuxR_C_like"/>
    <property type="match status" value="1"/>
</dbReference>
<evidence type="ECO:0000256" key="1">
    <source>
        <dbReference type="ARBA" id="ARBA00022553"/>
    </source>
</evidence>
<dbReference type="PROSITE" id="PS50110">
    <property type="entry name" value="RESPONSE_REGULATORY"/>
    <property type="match status" value="1"/>
</dbReference>
<dbReference type="InterPro" id="IPR058245">
    <property type="entry name" value="NreC/VraR/RcsB-like_REC"/>
</dbReference>
<evidence type="ECO:0000259" key="5">
    <source>
        <dbReference type="PROSITE" id="PS50110"/>
    </source>
</evidence>
<dbReference type="PANTHER" id="PTHR43214:SF43">
    <property type="entry name" value="TWO-COMPONENT RESPONSE REGULATOR"/>
    <property type="match status" value="1"/>
</dbReference>
<dbReference type="InterPro" id="IPR016032">
    <property type="entry name" value="Sig_transdc_resp-reg_C-effctor"/>
</dbReference>
<evidence type="ECO:0000256" key="3">
    <source>
        <dbReference type="PROSITE-ProRule" id="PRU00169"/>
    </source>
</evidence>
<dbReference type="SMART" id="SM00448">
    <property type="entry name" value="REC"/>
    <property type="match status" value="1"/>
</dbReference>
<dbReference type="InterPro" id="IPR001789">
    <property type="entry name" value="Sig_transdc_resp-reg_receiver"/>
</dbReference>
<dbReference type="PANTHER" id="PTHR43214">
    <property type="entry name" value="TWO-COMPONENT RESPONSE REGULATOR"/>
    <property type="match status" value="1"/>
</dbReference>
<dbReference type="SMART" id="SM00421">
    <property type="entry name" value="HTH_LUXR"/>
    <property type="match status" value="1"/>
</dbReference>
<dbReference type="GO" id="GO:0006355">
    <property type="term" value="P:regulation of DNA-templated transcription"/>
    <property type="evidence" value="ECO:0007669"/>
    <property type="project" value="InterPro"/>
</dbReference>
<keyword evidence="7" id="KW-1185">Reference proteome</keyword>
<evidence type="ECO:0000259" key="4">
    <source>
        <dbReference type="PROSITE" id="PS50043"/>
    </source>
</evidence>
<dbReference type="GO" id="GO:0003677">
    <property type="term" value="F:DNA binding"/>
    <property type="evidence" value="ECO:0007669"/>
    <property type="project" value="UniProtKB-KW"/>
</dbReference>
<gene>
    <name evidence="6" type="ORF">SAMN04488101_106120</name>
</gene>
<dbReference type="Pfam" id="PF00196">
    <property type="entry name" value="GerE"/>
    <property type="match status" value="1"/>
</dbReference>
<proteinExistence type="predicted"/>
<dbReference type="CDD" id="cd17535">
    <property type="entry name" value="REC_NarL-like"/>
    <property type="match status" value="1"/>
</dbReference>
<dbReference type="OrthoDB" id="9797341at2"/>
<evidence type="ECO:0000256" key="2">
    <source>
        <dbReference type="ARBA" id="ARBA00023125"/>
    </source>
</evidence>
<dbReference type="Proteomes" id="UP000192678">
    <property type="component" value="Unassembled WGS sequence"/>
</dbReference>
<dbReference type="SUPFAM" id="SSF46894">
    <property type="entry name" value="C-terminal effector domain of the bipartite response regulators"/>
    <property type="match status" value="1"/>
</dbReference>
<dbReference type="Pfam" id="PF00072">
    <property type="entry name" value="Response_reg"/>
    <property type="match status" value="1"/>
</dbReference>
<keyword evidence="1 3" id="KW-0597">Phosphoprotein</keyword>
<name>A0A1W2DB76_9SPHI</name>
<sequence>MIHLAIADDQKLFRQALCLLLKHEREFCLDIQAENGPQLLQLLENAKTLPHVVLIDMDMPEMSSIELNQQLQQYFPSIKVIMLSLDSSPSLVSRMIELGASAYLLKNCDTEELISAINSVYHTGFYANHQTMQAVQYTAILKAARQKSLSEITLSITKREMQILEMICCELSTAEIAEKLYLSARTVEGHRKNLLLKTNSHNTAGLVLFAVKAGLFDLKL</sequence>
<dbReference type="EMBL" id="FWYB01000006">
    <property type="protein sequence ID" value="SMC94691.1"/>
    <property type="molecule type" value="Genomic_DNA"/>
</dbReference>
<accession>A0A1W2DB76</accession>
<dbReference type="InterPro" id="IPR039420">
    <property type="entry name" value="WalR-like"/>
</dbReference>
<feature type="domain" description="HTH luxR-type" evidence="4">
    <location>
        <begin position="149"/>
        <end position="214"/>
    </location>
</feature>
<keyword evidence="2" id="KW-0238">DNA-binding</keyword>